<organism evidence="3 4">
    <name type="scientific">Plasmopara halstedii</name>
    <name type="common">Downy mildew of sunflower</name>
    <dbReference type="NCBI Taxonomy" id="4781"/>
    <lineage>
        <taxon>Eukaryota</taxon>
        <taxon>Sar</taxon>
        <taxon>Stramenopiles</taxon>
        <taxon>Oomycota</taxon>
        <taxon>Peronosporomycetes</taxon>
        <taxon>Peronosporales</taxon>
        <taxon>Peronosporaceae</taxon>
        <taxon>Plasmopara</taxon>
    </lineage>
</organism>
<sequence length="237" mass="25331">MRLSYLVLATAALTVGNGITTALDNEVKPNSIQNSNGLVTLEQESDESTVHSEERKGGGGGGGRGGGGGGGGFRGGGGGGGGGGGKVDSGGWGPRVRVIGPANGLLYPDYNREEDRKKRAKHYYSKYTEEETEEKAGADYLKTCFRGSSTTLWDTDFVSPDKMTAEESRSVQDLTPRTSLNCDNEAAAWTTMANISAMTSSVSHIFKLKRACGWLYIFKFARGRVDEAYDRSELLSF</sequence>
<accession>A0A0N7L6E3</accession>
<evidence type="ECO:0000313" key="3">
    <source>
        <dbReference type="EMBL" id="CEG44035.1"/>
    </source>
</evidence>
<reference evidence="4" key="1">
    <citation type="submission" date="2014-09" db="EMBL/GenBank/DDBJ databases">
        <authorList>
            <person name="Sharma Rahul"/>
            <person name="Thines Marco"/>
        </authorList>
    </citation>
    <scope>NUCLEOTIDE SEQUENCE [LARGE SCALE GENOMIC DNA]</scope>
</reference>
<dbReference type="EMBL" id="CCYD01000810">
    <property type="protein sequence ID" value="CEG44035.1"/>
    <property type="molecule type" value="Genomic_DNA"/>
</dbReference>
<keyword evidence="4" id="KW-1185">Reference proteome</keyword>
<evidence type="ECO:0000313" key="4">
    <source>
        <dbReference type="Proteomes" id="UP000054928"/>
    </source>
</evidence>
<proteinExistence type="predicted"/>
<feature type="signal peptide" evidence="2">
    <location>
        <begin position="1"/>
        <end position="18"/>
    </location>
</feature>
<dbReference type="GeneID" id="36409360"/>
<keyword evidence="2" id="KW-0732">Signal</keyword>
<dbReference type="Proteomes" id="UP000054928">
    <property type="component" value="Unassembled WGS sequence"/>
</dbReference>
<feature type="region of interest" description="Disordered" evidence="1">
    <location>
        <begin position="41"/>
        <end position="94"/>
    </location>
</feature>
<dbReference type="AlphaFoldDB" id="A0A0N7L6E3"/>
<feature type="compositionally biased region" description="Basic and acidic residues" evidence="1">
    <location>
        <begin position="48"/>
        <end position="57"/>
    </location>
</feature>
<feature type="chain" id="PRO_5006015099" description="RxLR-like protein" evidence="2">
    <location>
        <begin position="19"/>
        <end position="237"/>
    </location>
</feature>
<evidence type="ECO:0008006" key="5">
    <source>
        <dbReference type="Google" id="ProtNLM"/>
    </source>
</evidence>
<evidence type="ECO:0000256" key="2">
    <source>
        <dbReference type="SAM" id="SignalP"/>
    </source>
</evidence>
<evidence type="ECO:0000256" key="1">
    <source>
        <dbReference type="SAM" id="MobiDB-lite"/>
    </source>
</evidence>
<feature type="compositionally biased region" description="Gly residues" evidence="1">
    <location>
        <begin position="58"/>
        <end position="93"/>
    </location>
</feature>
<name>A0A0N7L6E3_PLAHL</name>
<dbReference type="RefSeq" id="XP_024580404.1">
    <property type="nucleotide sequence ID" value="XM_024730093.1"/>
</dbReference>
<protein>
    <recommendedName>
        <fullName evidence="5">RxLR-like protein</fullName>
    </recommendedName>
</protein>